<feature type="transmembrane region" description="Helical" evidence="5">
    <location>
        <begin position="184"/>
        <end position="204"/>
    </location>
</feature>
<dbReference type="Proteomes" id="UP001235939">
    <property type="component" value="Chromosome 07"/>
</dbReference>
<accession>A0ABY6KPJ1</accession>
<protein>
    <submittedName>
        <fullName evidence="7">SLC35D3</fullName>
    </submittedName>
</protein>
<evidence type="ECO:0000256" key="1">
    <source>
        <dbReference type="ARBA" id="ARBA00004141"/>
    </source>
</evidence>
<reference evidence="7 8" key="1">
    <citation type="submission" date="2022-01" db="EMBL/GenBank/DDBJ databases">
        <title>A chromosomal length assembly of Cordylochernes scorpioides.</title>
        <authorList>
            <person name="Zeh D."/>
            <person name="Zeh J."/>
        </authorList>
    </citation>
    <scope>NUCLEOTIDE SEQUENCE [LARGE SCALE GENOMIC DNA]</scope>
    <source>
        <strain evidence="7">IN4F17</strain>
        <tissue evidence="7">Whole Body</tissue>
    </source>
</reference>
<feature type="transmembrane region" description="Helical" evidence="5">
    <location>
        <begin position="159"/>
        <end position="178"/>
    </location>
</feature>
<dbReference type="InterPro" id="IPR050186">
    <property type="entry name" value="TPT_transporter"/>
</dbReference>
<feature type="transmembrane region" description="Helical" evidence="5">
    <location>
        <begin position="107"/>
        <end position="129"/>
    </location>
</feature>
<organism evidence="7 8">
    <name type="scientific">Cordylochernes scorpioides</name>
    <dbReference type="NCBI Taxonomy" id="51811"/>
    <lineage>
        <taxon>Eukaryota</taxon>
        <taxon>Metazoa</taxon>
        <taxon>Ecdysozoa</taxon>
        <taxon>Arthropoda</taxon>
        <taxon>Chelicerata</taxon>
        <taxon>Arachnida</taxon>
        <taxon>Pseudoscorpiones</taxon>
        <taxon>Cheliferoidea</taxon>
        <taxon>Chernetidae</taxon>
        <taxon>Cordylochernes</taxon>
    </lineage>
</organism>
<evidence type="ECO:0000256" key="2">
    <source>
        <dbReference type="ARBA" id="ARBA00022692"/>
    </source>
</evidence>
<feature type="transmembrane region" description="Helical" evidence="5">
    <location>
        <begin position="35"/>
        <end position="59"/>
    </location>
</feature>
<keyword evidence="4 5" id="KW-0472">Membrane</keyword>
<keyword evidence="2 5" id="KW-0812">Transmembrane</keyword>
<feature type="domain" description="Sugar phosphate transporter" evidence="6">
    <location>
        <begin position="44"/>
        <end position="325"/>
    </location>
</feature>
<feature type="transmembrane region" description="Helical" evidence="5">
    <location>
        <begin position="225"/>
        <end position="246"/>
    </location>
</feature>
<feature type="transmembrane region" description="Helical" evidence="5">
    <location>
        <begin position="280"/>
        <end position="302"/>
    </location>
</feature>
<evidence type="ECO:0000256" key="5">
    <source>
        <dbReference type="SAM" id="Phobius"/>
    </source>
</evidence>
<proteinExistence type="predicted"/>
<feature type="transmembrane region" description="Helical" evidence="5">
    <location>
        <begin position="252"/>
        <end position="273"/>
    </location>
</feature>
<feature type="transmembrane region" description="Helical" evidence="5">
    <location>
        <begin position="65"/>
        <end position="86"/>
    </location>
</feature>
<keyword evidence="3 5" id="KW-1133">Transmembrane helix</keyword>
<evidence type="ECO:0000256" key="4">
    <source>
        <dbReference type="ARBA" id="ARBA00023136"/>
    </source>
</evidence>
<evidence type="ECO:0000313" key="7">
    <source>
        <dbReference type="EMBL" id="UYV69752.1"/>
    </source>
</evidence>
<keyword evidence="8" id="KW-1185">Reference proteome</keyword>
<name>A0ABY6KPJ1_9ARAC</name>
<gene>
    <name evidence="7" type="ORF">LAZ67_7000607</name>
</gene>
<evidence type="ECO:0000256" key="3">
    <source>
        <dbReference type="ARBA" id="ARBA00022989"/>
    </source>
</evidence>
<comment type="subcellular location">
    <subcellularLocation>
        <location evidence="1">Membrane</location>
        <topology evidence="1">Multi-pass membrane protein</topology>
    </subcellularLocation>
</comment>
<evidence type="ECO:0000259" key="6">
    <source>
        <dbReference type="Pfam" id="PF03151"/>
    </source>
</evidence>
<dbReference type="EMBL" id="CP092869">
    <property type="protein sequence ID" value="UYV69752.1"/>
    <property type="molecule type" value="Genomic_DNA"/>
</dbReference>
<feature type="transmembrane region" description="Helical" evidence="5">
    <location>
        <begin position="308"/>
        <end position="327"/>
    </location>
</feature>
<dbReference type="InterPro" id="IPR004853">
    <property type="entry name" value="Sugar_P_trans_dom"/>
</dbReference>
<sequence length="388" mass="42520">MPPSMKPQATTVIDINKNEYSCKDKKIDEAPSRNWVQGLAAAVFYGVCSASMAFVNKAIVSYFQFYFPFFILAAQMILTAVFLEILRFTRRGSAALGPYTLQQGWTFLWPTLLYAVNAVTSLSALSGMTLPMYTAIKRCAPLATLALGVLVLRKPMPSIKIIASVVLITLGCVLAGLGDLEFNPAAYWCGAVSVAAQSLYLTLVQRGAENRMTTLTVLQLNSYNTLPLFSLAFVFSSEAHGLPAYFTTEKLTFWACLFLQICMGSILNYSLFLCTMLNSALTTSLVGVFKAVVQTAVGFFAFGGVAFHPLNIAGLCLNTYGGILYTFSRYRESKSKKSGDLASTQMAIVKPSVPLMSRLRNFILSFLLPLARFQQAKASNEAPKYNFK</sequence>
<dbReference type="Pfam" id="PF03151">
    <property type="entry name" value="TPT"/>
    <property type="match status" value="1"/>
</dbReference>
<evidence type="ECO:0000313" key="8">
    <source>
        <dbReference type="Proteomes" id="UP001235939"/>
    </source>
</evidence>
<dbReference type="PANTHER" id="PTHR11132">
    <property type="entry name" value="SOLUTE CARRIER FAMILY 35"/>
    <property type="match status" value="1"/>
</dbReference>